<keyword evidence="5 6" id="KW-0472">Membrane</keyword>
<evidence type="ECO:0000313" key="8">
    <source>
        <dbReference type="Proteomes" id="UP000642070"/>
    </source>
</evidence>
<evidence type="ECO:0000256" key="2">
    <source>
        <dbReference type="ARBA" id="ARBA00022475"/>
    </source>
</evidence>
<dbReference type="Proteomes" id="UP000642070">
    <property type="component" value="Unassembled WGS sequence"/>
</dbReference>
<feature type="transmembrane region" description="Helical" evidence="6">
    <location>
        <begin position="12"/>
        <end position="34"/>
    </location>
</feature>
<dbReference type="GO" id="GO:0006865">
    <property type="term" value="P:amino acid transport"/>
    <property type="evidence" value="ECO:0007669"/>
    <property type="project" value="InterPro"/>
</dbReference>
<comment type="caution">
    <text evidence="7">The sequence shown here is derived from an EMBL/GenBank/DDBJ whole genome shotgun (WGS) entry which is preliminary data.</text>
</comment>
<dbReference type="Pfam" id="PF01810">
    <property type="entry name" value="LysE"/>
    <property type="match status" value="1"/>
</dbReference>
<dbReference type="EMBL" id="BMPI01000005">
    <property type="protein sequence ID" value="GGM12993.1"/>
    <property type="molecule type" value="Genomic_DNA"/>
</dbReference>
<proteinExistence type="predicted"/>
<feature type="transmembrane region" description="Helical" evidence="6">
    <location>
        <begin position="119"/>
        <end position="139"/>
    </location>
</feature>
<gene>
    <name evidence="7" type="ORF">GCM10007977_012740</name>
</gene>
<keyword evidence="4 6" id="KW-1133">Transmembrane helix</keyword>
<dbReference type="GO" id="GO:0005886">
    <property type="term" value="C:plasma membrane"/>
    <property type="evidence" value="ECO:0007669"/>
    <property type="project" value="UniProtKB-SubCell"/>
</dbReference>
<sequence length="213" mass="21177">MSAGLGEVVLSGLLAGYGVAMPVGAIGALIAALAARTSWKVGFSAAMGVATADGVYAVIAVLGGAALAGVIAPIATLLRWVAAVVLFALAAKTAADALRARGKPATTRSAAEGRMSRPLGAYFALLGLTLLNPATIVYFGALVMGRRADDGLSAGAETVWVTAAFAASASWQLLIAGSGSLLGRLLTSPSGRLWTALSSAVVIAVLALLLLFP</sequence>
<evidence type="ECO:0000256" key="3">
    <source>
        <dbReference type="ARBA" id="ARBA00022692"/>
    </source>
</evidence>
<evidence type="ECO:0000256" key="4">
    <source>
        <dbReference type="ARBA" id="ARBA00022989"/>
    </source>
</evidence>
<dbReference type="AlphaFoldDB" id="A0A917T7U4"/>
<keyword evidence="3 6" id="KW-0812">Transmembrane</keyword>
<dbReference type="RefSeq" id="WP_373294508.1">
    <property type="nucleotide sequence ID" value="NZ_BMPI01000005.1"/>
</dbReference>
<protein>
    <submittedName>
        <fullName evidence="7">Lysine transporter LysE</fullName>
    </submittedName>
</protein>
<keyword evidence="2" id="KW-1003">Cell membrane</keyword>
<organism evidence="7 8">
    <name type="scientific">Dactylosporangium sucinum</name>
    <dbReference type="NCBI Taxonomy" id="1424081"/>
    <lineage>
        <taxon>Bacteria</taxon>
        <taxon>Bacillati</taxon>
        <taxon>Actinomycetota</taxon>
        <taxon>Actinomycetes</taxon>
        <taxon>Micromonosporales</taxon>
        <taxon>Micromonosporaceae</taxon>
        <taxon>Dactylosporangium</taxon>
    </lineage>
</organism>
<feature type="transmembrane region" description="Helical" evidence="6">
    <location>
        <begin position="80"/>
        <end position="98"/>
    </location>
</feature>
<keyword evidence="8" id="KW-1185">Reference proteome</keyword>
<accession>A0A917T7U4</accession>
<name>A0A917T7U4_9ACTN</name>
<reference evidence="7" key="2">
    <citation type="submission" date="2020-09" db="EMBL/GenBank/DDBJ databases">
        <authorList>
            <person name="Sun Q."/>
            <person name="Ohkuma M."/>
        </authorList>
    </citation>
    <scope>NUCLEOTIDE SEQUENCE</scope>
    <source>
        <strain evidence="7">JCM 19831</strain>
    </source>
</reference>
<feature type="transmembrane region" description="Helical" evidence="6">
    <location>
        <begin position="159"/>
        <end position="181"/>
    </location>
</feature>
<evidence type="ECO:0000256" key="1">
    <source>
        <dbReference type="ARBA" id="ARBA00004651"/>
    </source>
</evidence>
<comment type="subcellular location">
    <subcellularLocation>
        <location evidence="1">Cell membrane</location>
        <topology evidence="1">Multi-pass membrane protein</topology>
    </subcellularLocation>
</comment>
<reference evidence="7" key="1">
    <citation type="journal article" date="2014" name="Int. J. Syst. Evol. Microbiol.">
        <title>Complete genome sequence of Corynebacterium casei LMG S-19264T (=DSM 44701T), isolated from a smear-ripened cheese.</title>
        <authorList>
            <consortium name="US DOE Joint Genome Institute (JGI-PGF)"/>
            <person name="Walter F."/>
            <person name="Albersmeier A."/>
            <person name="Kalinowski J."/>
            <person name="Ruckert C."/>
        </authorList>
    </citation>
    <scope>NUCLEOTIDE SEQUENCE</scope>
    <source>
        <strain evidence="7">JCM 19831</strain>
    </source>
</reference>
<evidence type="ECO:0000256" key="5">
    <source>
        <dbReference type="ARBA" id="ARBA00023136"/>
    </source>
</evidence>
<evidence type="ECO:0000313" key="7">
    <source>
        <dbReference type="EMBL" id="GGM12993.1"/>
    </source>
</evidence>
<evidence type="ECO:0000256" key="6">
    <source>
        <dbReference type="SAM" id="Phobius"/>
    </source>
</evidence>
<dbReference type="InterPro" id="IPR001123">
    <property type="entry name" value="LeuE-type"/>
</dbReference>
<feature type="transmembrane region" description="Helical" evidence="6">
    <location>
        <begin position="193"/>
        <end position="212"/>
    </location>
</feature>